<keyword evidence="8" id="KW-1185">Reference proteome</keyword>
<dbReference type="GO" id="GO:0016987">
    <property type="term" value="F:sigma factor activity"/>
    <property type="evidence" value="ECO:0007669"/>
    <property type="project" value="UniProtKB-KW"/>
</dbReference>
<dbReference type="RefSeq" id="WP_163181686.1">
    <property type="nucleotide sequence ID" value="NZ_JAAIWM010000009.1"/>
</dbReference>
<evidence type="ECO:0000256" key="2">
    <source>
        <dbReference type="ARBA" id="ARBA00023015"/>
    </source>
</evidence>
<dbReference type="Gene3D" id="1.10.1740.10">
    <property type="match status" value="1"/>
</dbReference>
<comment type="similarity">
    <text evidence="1">Belongs to the sigma-70 factor family. ECF subfamily.</text>
</comment>
<accession>A0A6M0QDY2</accession>
<dbReference type="EMBL" id="JAAIWM010000009">
    <property type="protein sequence ID" value="NEY73830.1"/>
    <property type="molecule type" value="Genomic_DNA"/>
</dbReference>
<dbReference type="InterPro" id="IPR013325">
    <property type="entry name" value="RNA_pol_sigma_r2"/>
</dbReference>
<dbReference type="PANTHER" id="PTHR43133">
    <property type="entry name" value="RNA POLYMERASE ECF-TYPE SIGMA FACTO"/>
    <property type="match status" value="1"/>
</dbReference>
<evidence type="ECO:0000256" key="4">
    <source>
        <dbReference type="ARBA" id="ARBA00023163"/>
    </source>
</evidence>
<proteinExistence type="inferred from homology"/>
<dbReference type="InterPro" id="IPR013324">
    <property type="entry name" value="RNA_pol_sigma_r3/r4-like"/>
</dbReference>
<dbReference type="InterPro" id="IPR013249">
    <property type="entry name" value="RNA_pol_sigma70_r4_t2"/>
</dbReference>
<feature type="domain" description="RNA polymerase sigma-70 region 2" evidence="5">
    <location>
        <begin position="23"/>
        <end position="90"/>
    </location>
</feature>
<sequence length="184" mass="21530">MGEHDIELYHLVQQDDKQALEALYDRYEKLLYSFSYRITGQKELSEEVVQEVFIKLWTKKGIYDKSKGKFSSWLLTVARNTTIDMLRKRKESTYTIEERDSIHSNEPLTEDLVEWKEEGASLRQAVSKLGEEQQKMIELFYFKGVSQQKIADSCQIPLGTVKGRIRLALQHLRKNLPNSKERGV</sequence>
<comment type="caution">
    <text evidence="7">The sequence shown here is derived from an EMBL/GenBank/DDBJ whole genome shotgun (WGS) entry which is preliminary data.</text>
</comment>
<dbReference type="InterPro" id="IPR036388">
    <property type="entry name" value="WH-like_DNA-bd_sf"/>
</dbReference>
<evidence type="ECO:0000256" key="3">
    <source>
        <dbReference type="ARBA" id="ARBA00023082"/>
    </source>
</evidence>
<dbReference type="Proteomes" id="UP000481043">
    <property type="component" value="Unassembled WGS sequence"/>
</dbReference>
<keyword evidence="3" id="KW-0731">Sigma factor</keyword>
<dbReference type="NCBIfam" id="TIGR02937">
    <property type="entry name" value="sigma70-ECF"/>
    <property type="match status" value="1"/>
</dbReference>
<gene>
    <name evidence="7" type="ORF">G4D63_19115</name>
</gene>
<keyword evidence="2" id="KW-0805">Transcription regulation</keyword>
<dbReference type="SUPFAM" id="SSF88946">
    <property type="entry name" value="Sigma2 domain of RNA polymerase sigma factors"/>
    <property type="match status" value="1"/>
</dbReference>
<dbReference type="InterPro" id="IPR039425">
    <property type="entry name" value="RNA_pol_sigma-70-like"/>
</dbReference>
<protein>
    <submittedName>
        <fullName evidence="7">Sigma-70 family RNA polymerase sigma factor</fullName>
    </submittedName>
</protein>
<dbReference type="SUPFAM" id="SSF88659">
    <property type="entry name" value="Sigma3 and sigma4 domains of RNA polymerase sigma factors"/>
    <property type="match status" value="1"/>
</dbReference>
<dbReference type="InterPro" id="IPR007627">
    <property type="entry name" value="RNA_pol_sigma70_r2"/>
</dbReference>
<evidence type="ECO:0000259" key="5">
    <source>
        <dbReference type="Pfam" id="PF04542"/>
    </source>
</evidence>
<dbReference type="CDD" id="cd06171">
    <property type="entry name" value="Sigma70_r4"/>
    <property type="match status" value="1"/>
</dbReference>
<evidence type="ECO:0000256" key="1">
    <source>
        <dbReference type="ARBA" id="ARBA00010641"/>
    </source>
</evidence>
<dbReference type="Pfam" id="PF04542">
    <property type="entry name" value="Sigma70_r2"/>
    <property type="match status" value="1"/>
</dbReference>
<feature type="domain" description="RNA polymerase sigma factor 70 region 4 type 2" evidence="6">
    <location>
        <begin position="121"/>
        <end position="172"/>
    </location>
</feature>
<dbReference type="PANTHER" id="PTHR43133:SF62">
    <property type="entry name" value="RNA POLYMERASE SIGMA FACTOR SIGZ"/>
    <property type="match status" value="1"/>
</dbReference>
<reference evidence="7 8" key="1">
    <citation type="submission" date="2020-02" db="EMBL/GenBank/DDBJ databases">
        <title>Bacillus aquiflavi sp. nov., isolated from yellow water of strong flavor Chinese baijiu in Yibin region of China.</title>
        <authorList>
            <person name="Xie J."/>
        </authorList>
    </citation>
    <scope>NUCLEOTIDE SEQUENCE [LARGE SCALE GENOMIC DNA]</scope>
    <source>
        <strain evidence="7 8">SA4</strain>
    </source>
</reference>
<dbReference type="GO" id="GO:0006352">
    <property type="term" value="P:DNA-templated transcription initiation"/>
    <property type="evidence" value="ECO:0007669"/>
    <property type="project" value="InterPro"/>
</dbReference>
<keyword evidence="4" id="KW-0804">Transcription</keyword>
<organism evidence="7 8">
    <name type="scientific">Bacillus mesophilus</name>
    <dbReference type="NCBI Taxonomy" id="1808955"/>
    <lineage>
        <taxon>Bacteria</taxon>
        <taxon>Bacillati</taxon>
        <taxon>Bacillota</taxon>
        <taxon>Bacilli</taxon>
        <taxon>Bacillales</taxon>
        <taxon>Bacillaceae</taxon>
        <taxon>Bacillus</taxon>
    </lineage>
</organism>
<dbReference type="InterPro" id="IPR014284">
    <property type="entry name" value="RNA_pol_sigma-70_dom"/>
</dbReference>
<dbReference type="Gene3D" id="1.10.10.10">
    <property type="entry name" value="Winged helix-like DNA-binding domain superfamily/Winged helix DNA-binding domain"/>
    <property type="match status" value="1"/>
</dbReference>
<dbReference type="AlphaFoldDB" id="A0A6M0QDY2"/>
<dbReference type="Pfam" id="PF08281">
    <property type="entry name" value="Sigma70_r4_2"/>
    <property type="match status" value="1"/>
</dbReference>
<evidence type="ECO:0000259" key="6">
    <source>
        <dbReference type="Pfam" id="PF08281"/>
    </source>
</evidence>
<dbReference type="GO" id="GO:0003677">
    <property type="term" value="F:DNA binding"/>
    <property type="evidence" value="ECO:0007669"/>
    <property type="project" value="InterPro"/>
</dbReference>
<name>A0A6M0QDY2_9BACI</name>
<evidence type="ECO:0000313" key="7">
    <source>
        <dbReference type="EMBL" id="NEY73830.1"/>
    </source>
</evidence>
<evidence type="ECO:0000313" key="8">
    <source>
        <dbReference type="Proteomes" id="UP000481043"/>
    </source>
</evidence>